<feature type="transmembrane region" description="Helical" evidence="6">
    <location>
        <begin position="15"/>
        <end position="34"/>
    </location>
</feature>
<gene>
    <name evidence="7" type="ORF">A9Q02_10165</name>
</gene>
<evidence type="ECO:0000256" key="6">
    <source>
        <dbReference type="RuleBase" id="RU363076"/>
    </source>
</evidence>
<feature type="transmembrane region" description="Helical" evidence="6">
    <location>
        <begin position="221"/>
        <end position="240"/>
    </location>
</feature>
<evidence type="ECO:0000313" key="7">
    <source>
        <dbReference type="EMBL" id="PDW00353.1"/>
    </source>
</evidence>
<dbReference type="InterPro" id="IPR002994">
    <property type="entry name" value="Surf1/Shy1"/>
</dbReference>
<keyword evidence="3 6" id="KW-0812">Transmembrane</keyword>
<proteinExistence type="inferred from homology"/>
<dbReference type="PANTHER" id="PTHR23427">
    <property type="entry name" value="SURFEIT LOCUS PROTEIN"/>
    <property type="match status" value="1"/>
</dbReference>
<dbReference type="InterPro" id="IPR045214">
    <property type="entry name" value="Surf1/Surf4"/>
</dbReference>
<evidence type="ECO:0000256" key="1">
    <source>
        <dbReference type="ARBA" id="ARBA00004370"/>
    </source>
</evidence>
<evidence type="ECO:0000256" key="4">
    <source>
        <dbReference type="ARBA" id="ARBA00022989"/>
    </source>
</evidence>
<keyword evidence="8" id="KW-1185">Reference proteome</keyword>
<evidence type="ECO:0000256" key="3">
    <source>
        <dbReference type="ARBA" id="ARBA00022692"/>
    </source>
</evidence>
<comment type="caution">
    <text evidence="7">The sequence shown here is derived from an EMBL/GenBank/DDBJ whole genome shotgun (WGS) entry which is preliminary data.</text>
</comment>
<evidence type="ECO:0000256" key="5">
    <source>
        <dbReference type="ARBA" id="ARBA00023136"/>
    </source>
</evidence>
<name>A0A2H3KPX8_9CHLR</name>
<dbReference type="OrthoDB" id="9807214at2"/>
<protein>
    <recommendedName>
        <fullName evidence="6">SURF1-like protein</fullName>
    </recommendedName>
</protein>
<dbReference type="GO" id="GO:0005886">
    <property type="term" value="C:plasma membrane"/>
    <property type="evidence" value="ECO:0007669"/>
    <property type="project" value="UniProtKB-SubCell"/>
</dbReference>
<dbReference type="RefSeq" id="WP_097651117.1">
    <property type="nucleotide sequence ID" value="NZ_LYXE01000046.1"/>
</dbReference>
<dbReference type="AlphaFoldDB" id="A0A2H3KPX8"/>
<organism evidence="7 8">
    <name type="scientific">Candidatus Chloroploca asiatica</name>
    <dbReference type="NCBI Taxonomy" id="1506545"/>
    <lineage>
        <taxon>Bacteria</taxon>
        <taxon>Bacillati</taxon>
        <taxon>Chloroflexota</taxon>
        <taxon>Chloroflexia</taxon>
        <taxon>Chloroflexales</taxon>
        <taxon>Chloroflexineae</taxon>
        <taxon>Oscillochloridaceae</taxon>
        <taxon>Candidatus Chloroploca</taxon>
    </lineage>
</organism>
<dbReference type="EMBL" id="LYXE01000046">
    <property type="protein sequence ID" value="PDW00353.1"/>
    <property type="molecule type" value="Genomic_DNA"/>
</dbReference>
<dbReference type="Pfam" id="PF02104">
    <property type="entry name" value="SURF1"/>
    <property type="match status" value="1"/>
</dbReference>
<dbReference type="PANTHER" id="PTHR23427:SF2">
    <property type="entry name" value="SURFEIT LOCUS PROTEIN 1"/>
    <property type="match status" value="1"/>
</dbReference>
<dbReference type="PROSITE" id="PS50895">
    <property type="entry name" value="SURF1"/>
    <property type="match status" value="1"/>
</dbReference>
<dbReference type="Proteomes" id="UP000220922">
    <property type="component" value="Unassembled WGS sequence"/>
</dbReference>
<evidence type="ECO:0000313" key="8">
    <source>
        <dbReference type="Proteomes" id="UP000220922"/>
    </source>
</evidence>
<keyword evidence="5 6" id="KW-0472">Membrane</keyword>
<evidence type="ECO:0000256" key="2">
    <source>
        <dbReference type="ARBA" id="ARBA00007165"/>
    </source>
</evidence>
<comment type="subcellular location">
    <subcellularLocation>
        <location evidence="6">Cell membrane</location>
        <topology evidence="6">Multi-pass membrane protein</topology>
    </subcellularLocation>
    <subcellularLocation>
        <location evidence="1">Membrane</location>
    </subcellularLocation>
</comment>
<keyword evidence="6" id="KW-1003">Cell membrane</keyword>
<reference evidence="7 8" key="1">
    <citation type="submission" date="2016-05" db="EMBL/GenBank/DDBJ databases">
        <authorList>
            <person name="Lavstsen T."/>
            <person name="Jespersen J.S."/>
        </authorList>
    </citation>
    <scope>NUCLEOTIDE SEQUENCE [LARGE SCALE GENOMIC DNA]</scope>
    <source>
        <strain evidence="7 8">B7-9</strain>
    </source>
</reference>
<keyword evidence="4 6" id="KW-1133">Transmembrane helix</keyword>
<sequence length="250" mass="27784">MHIHPLLRGAWIPKHLFALTIFITLVSLGIWQLLRLEERRSANAERIALLDQAPLTITGTEPDLAALVGHKVRVTGTYRNEESVVLRGRRSDSGVDGVHLLTPFQLSGSEAAILVDRGWLPSNQRRPSDLAGYAVAREVTLEGFAWAPQVRPDSPLAPRDLPLPGETRIEAWVRVDVPGLQQQVGIPLLPLYIEVLPNADAASLPRPPDPRQLDDGPHLGYALQWFTFAGMMIVVYTILIRQELQRYAPT</sequence>
<comment type="similarity">
    <text evidence="2 6">Belongs to the SURF1 family.</text>
</comment>
<dbReference type="CDD" id="cd06662">
    <property type="entry name" value="SURF1"/>
    <property type="match status" value="1"/>
</dbReference>
<accession>A0A2H3KPX8</accession>